<dbReference type="EMBL" id="JANSUY010000020">
    <property type="protein sequence ID" value="MCR9016878.1"/>
    <property type="molecule type" value="Genomic_DNA"/>
</dbReference>
<gene>
    <name evidence="1" type="ORF">NU887_17730</name>
</gene>
<dbReference type="Pfam" id="PF13970">
    <property type="entry name" value="DUF4221"/>
    <property type="match status" value="1"/>
</dbReference>
<organism evidence="1 2">
    <name type="scientific">Aquiflexum gelatinilyticum</name>
    <dbReference type="NCBI Taxonomy" id="2961943"/>
    <lineage>
        <taxon>Bacteria</taxon>
        <taxon>Pseudomonadati</taxon>
        <taxon>Bacteroidota</taxon>
        <taxon>Cytophagia</taxon>
        <taxon>Cytophagales</taxon>
        <taxon>Cyclobacteriaceae</taxon>
        <taxon>Aquiflexum</taxon>
    </lineage>
</organism>
<reference evidence="1" key="1">
    <citation type="submission" date="2022-08" db="EMBL/GenBank/DDBJ databases">
        <authorList>
            <person name="Zhang D."/>
        </authorList>
    </citation>
    <scope>NUCLEOTIDE SEQUENCE</scope>
    <source>
        <strain evidence="1">XJ19-11</strain>
    </source>
</reference>
<dbReference type="SUPFAM" id="SSF101898">
    <property type="entry name" value="NHL repeat"/>
    <property type="match status" value="1"/>
</dbReference>
<protein>
    <submittedName>
        <fullName evidence="1">DUF4221 domain-containing protein</fullName>
    </submittedName>
</protein>
<dbReference type="Proteomes" id="UP001142175">
    <property type="component" value="Unassembled WGS sequence"/>
</dbReference>
<dbReference type="InterPro" id="IPR025316">
    <property type="entry name" value="DUF4221"/>
</dbReference>
<keyword evidence="2" id="KW-1185">Reference proteome</keyword>
<comment type="caution">
    <text evidence="1">The sequence shown here is derived from an EMBL/GenBank/DDBJ whole genome shotgun (WGS) entry which is preliminary data.</text>
</comment>
<evidence type="ECO:0000313" key="1">
    <source>
        <dbReference type="EMBL" id="MCR9016878.1"/>
    </source>
</evidence>
<dbReference type="PROSITE" id="PS51257">
    <property type="entry name" value="PROKAR_LIPOPROTEIN"/>
    <property type="match status" value="1"/>
</dbReference>
<dbReference type="AlphaFoldDB" id="A0A9X2T1L8"/>
<evidence type="ECO:0000313" key="2">
    <source>
        <dbReference type="Proteomes" id="UP001142175"/>
    </source>
</evidence>
<proteinExistence type="predicted"/>
<sequence>MKFLFFTVSVFILFSCGAKKQEKSTEDFSNITFSIDTVMIDSKEQILYLEEDLIRSDYCLQDGFLYNFNGFDHSIEKIDLDRLELVEKFPLEKEGPNGTGFYIFGLTGIGGGKLFLTSETGGSIFSLEGKLLRKYDWSKVTPANGGIAEDEYLQQHIMNPNFDEFVFALAMDQVLNKVSLKKLSADEKLISNYRIDPNENFKKFTLGDLTTFNKWIPRVFIGSQHDRIIVSHEFSNDFYVYSPETDLLQTVSYFPSLTPNMVTVAAEGDLINSFDDRILALESYLGQVSFGQLVWDTQTRKYYRLSFSSKFNDKKREKRLLHETVNVKVFLTVFDEQFNFIYEFEIPDLKILSPSKYFAKDGKLWVYQNFSDELGFVRIGIN</sequence>
<dbReference type="RefSeq" id="WP_258424724.1">
    <property type="nucleotide sequence ID" value="NZ_JANSUY010000020.1"/>
</dbReference>
<accession>A0A9X2T1L8</accession>
<name>A0A9X2T1L8_9BACT</name>